<accession>A0A8J3TYK2</accession>
<evidence type="ECO:0000256" key="3">
    <source>
        <dbReference type="ARBA" id="ARBA00022989"/>
    </source>
</evidence>
<dbReference type="Pfam" id="PF01061">
    <property type="entry name" value="ABC2_membrane"/>
    <property type="match status" value="1"/>
</dbReference>
<dbReference type="RefSeq" id="WP_203956683.1">
    <property type="nucleotide sequence ID" value="NZ_BOOO01000036.1"/>
</dbReference>
<feature type="transmembrane region" description="Helical" evidence="6">
    <location>
        <begin position="71"/>
        <end position="89"/>
    </location>
</feature>
<protein>
    <recommendedName>
        <fullName evidence="6">Transport permease protein</fullName>
    </recommendedName>
</protein>
<gene>
    <name evidence="8" type="ORF">Pmi06nite_62610</name>
</gene>
<dbReference type="PANTHER" id="PTHR43229:SF2">
    <property type="entry name" value="NODULATION PROTEIN J"/>
    <property type="match status" value="1"/>
</dbReference>
<evidence type="ECO:0000256" key="2">
    <source>
        <dbReference type="ARBA" id="ARBA00022692"/>
    </source>
</evidence>
<dbReference type="InterPro" id="IPR013525">
    <property type="entry name" value="ABC2_TM"/>
</dbReference>
<dbReference type="GO" id="GO:0046677">
    <property type="term" value="P:response to antibiotic"/>
    <property type="evidence" value="ECO:0007669"/>
    <property type="project" value="UniProtKB-KW"/>
</dbReference>
<name>A0A8J3TYK2_9ACTN</name>
<dbReference type="GO" id="GO:0043190">
    <property type="term" value="C:ATP-binding cassette (ABC) transporter complex"/>
    <property type="evidence" value="ECO:0007669"/>
    <property type="project" value="InterPro"/>
</dbReference>
<feature type="transmembrane region" description="Helical" evidence="6">
    <location>
        <begin position="241"/>
        <end position="259"/>
    </location>
</feature>
<keyword evidence="5" id="KW-0046">Antibiotic resistance</keyword>
<dbReference type="PANTHER" id="PTHR43229">
    <property type="entry name" value="NODULATION PROTEIN J"/>
    <property type="match status" value="1"/>
</dbReference>
<evidence type="ECO:0000313" key="8">
    <source>
        <dbReference type="EMBL" id="GII32819.1"/>
    </source>
</evidence>
<dbReference type="AlphaFoldDB" id="A0A8J3TYK2"/>
<keyword evidence="4 6" id="KW-0472">Membrane</keyword>
<reference evidence="8 9" key="1">
    <citation type="submission" date="2021-01" db="EMBL/GenBank/DDBJ databases">
        <title>Whole genome shotgun sequence of Planotetraspora mira NBRC 15435.</title>
        <authorList>
            <person name="Komaki H."/>
            <person name="Tamura T."/>
        </authorList>
    </citation>
    <scope>NUCLEOTIDE SEQUENCE [LARGE SCALE GENOMIC DNA]</scope>
    <source>
        <strain evidence="8 9">NBRC 15435</strain>
    </source>
</reference>
<dbReference type="PIRSF" id="PIRSF006648">
    <property type="entry name" value="DrrB"/>
    <property type="match status" value="1"/>
</dbReference>
<evidence type="ECO:0000256" key="4">
    <source>
        <dbReference type="ARBA" id="ARBA00023136"/>
    </source>
</evidence>
<dbReference type="PRINTS" id="PR00164">
    <property type="entry name" value="ABC2TRNSPORT"/>
</dbReference>
<dbReference type="InterPro" id="IPR047817">
    <property type="entry name" value="ABC2_TM_bact-type"/>
</dbReference>
<feature type="transmembrane region" description="Helical" evidence="6">
    <location>
        <begin position="152"/>
        <end position="176"/>
    </location>
</feature>
<evidence type="ECO:0000259" key="7">
    <source>
        <dbReference type="PROSITE" id="PS51012"/>
    </source>
</evidence>
<evidence type="ECO:0000256" key="1">
    <source>
        <dbReference type="ARBA" id="ARBA00004141"/>
    </source>
</evidence>
<feature type="transmembrane region" description="Helical" evidence="6">
    <location>
        <begin position="124"/>
        <end position="146"/>
    </location>
</feature>
<evidence type="ECO:0000313" key="9">
    <source>
        <dbReference type="Proteomes" id="UP000650628"/>
    </source>
</evidence>
<evidence type="ECO:0000256" key="5">
    <source>
        <dbReference type="ARBA" id="ARBA00023251"/>
    </source>
</evidence>
<keyword evidence="6" id="KW-0813">Transport</keyword>
<feature type="transmembrane region" description="Helical" evidence="6">
    <location>
        <begin position="36"/>
        <end position="59"/>
    </location>
</feature>
<dbReference type="InterPro" id="IPR051784">
    <property type="entry name" value="Nod_factor_ABC_transporter"/>
</dbReference>
<comment type="subcellular location">
    <subcellularLocation>
        <location evidence="6">Cell membrane</location>
        <topology evidence="6">Multi-pass membrane protein</topology>
    </subcellularLocation>
    <subcellularLocation>
        <location evidence="1">Membrane</location>
        <topology evidence="1">Multi-pass membrane protein</topology>
    </subcellularLocation>
</comment>
<dbReference type="Proteomes" id="UP000650628">
    <property type="component" value="Unassembled WGS sequence"/>
</dbReference>
<keyword evidence="6" id="KW-1003">Cell membrane</keyword>
<keyword evidence="3 6" id="KW-1133">Transmembrane helix</keyword>
<proteinExistence type="inferred from homology"/>
<comment type="similarity">
    <text evidence="6">Belongs to the ABC-2 integral membrane protein family.</text>
</comment>
<feature type="domain" description="ABC transmembrane type-2" evidence="7">
    <location>
        <begin position="39"/>
        <end position="266"/>
    </location>
</feature>
<dbReference type="GO" id="GO:0140359">
    <property type="term" value="F:ABC-type transporter activity"/>
    <property type="evidence" value="ECO:0007669"/>
    <property type="project" value="InterPro"/>
</dbReference>
<dbReference type="InterPro" id="IPR000412">
    <property type="entry name" value="ABC_2_transport"/>
</dbReference>
<keyword evidence="9" id="KW-1185">Reference proteome</keyword>
<sequence length="269" mass="29495">MTTETITVTGAGDPRPLRLRPVVAVVERYLTLYRRLWQASVFSSFILPILFLISIGIGVGGYVGSIEGVDYLSWIVPGVLVSTAFQICVGESTYPVLGDFKWVRAYHAMRAAPVQPKDIVHGHLLYMIFRVQLSIVAFLLVVVFFGGLHSPWALATLPICALLTAAVVTPVTAFAATIESDSYFALLFRFVVIPATLFSGVFFPVEQLPVAIRPVAYASPVWHAVELSRAATLGRAPSWPIVVHIGYLLLWAVIGLLAARRAFARRLED</sequence>
<keyword evidence="2 6" id="KW-0812">Transmembrane</keyword>
<dbReference type="EMBL" id="BOOO01000036">
    <property type="protein sequence ID" value="GII32819.1"/>
    <property type="molecule type" value="Genomic_DNA"/>
</dbReference>
<dbReference type="PROSITE" id="PS51012">
    <property type="entry name" value="ABC_TM2"/>
    <property type="match status" value="1"/>
</dbReference>
<evidence type="ECO:0000256" key="6">
    <source>
        <dbReference type="RuleBase" id="RU361157"/>
    </source>
</evidence>
<organism evidence="8 9">
    <name type="scientific">Planotetraspora mira</name>
    <dbReference type="NCBI Taxonomy" id="58121"/>
    <lineage>
        <taxon>Bacteria</taxon>
        <taxon>Bacillati</taxon>
        <taxon>Actinomycetota</taxon>
        <taxon>Actinomycetes</taxon>
        <taxon>Streptosporangiales</taxon>
        <taxon>Streptosporangiaceae</taxon>
        <taxon>Planotetraspora</taxon>
    </lineage>
</organism>
<feature type="transmembrane region" description="Helical" evidence="6">
    <location>
        <begin position="183"/>
        <end position="205"/>
    </location>
</feature>
<comment type="caution">
    <text evidence="8">The sequence shown here is derived from an EMBL/GenBank/DDBJ whole genome shotgun (WGS) entry which is preliminary data.</text>
</comment>